<evidence type="ECO:0000313" key="2">
    <source>
        <dbReference type="Proteomes" id="UP001610446"/>
    </source>
</evidence>
<name>A0ABR4KGT9_9EURO</name>
<dbReference type="Proteomes" id="UP001610446">
    <property type="component" value="Unassembled WGS sequence"/>
</dbReference>
<reference evidence="1 2" key="1">
    <citation type="submission" date="2024-07" db="EMBL/GenBank/DDBJ databases">
        <title>Section-level genome sequencing and comparative genomics of Aspergillus sections Usti and Cavernicolus.</title>
        <authorList>
            <consortium name="Lawrence Berkeley National Laboratory"/>
            <person name="Nybo J.L."/>
            <person name="Vesth T.C."/>
            <person name="Theobald S."/>
            <person name="Frisvad J.C."/>
            <person name="Larsen T.O."/>
            <person name="Kjaerboelling I."/>
            <person name="Rothschild-Mancinelli K."/>
            <person name="Lyhne E.K."/>
            <person name="Kogle M.E."/>
            <person name="Barry K."/>
            <person name="Clum A."/>
            <person name="Na H."/>
            <person name="Ledsgaard L."/>
            <person name="Lin J."/>
            <person name="Lipzen A."/>
            <person name="Kuo A."/>
            <person name="Riley R."/>
            <person name="Mondo S."/>
            <person name="Labutti K."/>
            <person name="Haridas S."/>
            <person name="Pangalinan J."/>
            <person name="Salamov A.A."/>
            <person name="Simmons B.A."/>
            <person name="Magnuson J.K."/>
            <person name="Chen J."/>
            <person name="Drula E."/>
            <person name="Henrissat B."/>
            <person name="Wiebenga A."/>
            <person name="Lubbers R.J."/>
            <person name="Gomes A.C."/>
            <person name="Makela M.R."/>
            <person name="Stajich J."/>
            <person name="Grigoriev I.V."/>
            <person name="Mortensen U.H."/>
            <person name="De Vries R.P."/>
            <person name="Baker S.E."/>
            <person name="Andersen M.R."/>
        </authorList>
    </citation>
    <scope>NUCLEOTIDE SEQUENCE [LARGE SCALE GENOMIC DNA]</scope>
    <source>
        <strain evidence="1 2">CBS 123904</strain>
    </source>
</reference>
<proteinExistence type="predicted"/>
<gene>
    <name evidence="1" type="ORF">BJY01DRAFT_209118</name>
</gene>
<sequence>MLNSMYNDLQTRITRVDNTFLLSPPTALPDLISVQYNSSEEWQEPMTFANTFTKLDDSGHSSFLNRSYIDFLWDAYDSLTKSSYRDINVHQIVGEERVEQRDWECHDVVLDLEGQRLTEGQFLNFDENLSGCSEDAGNLAELFLNNPLGC</sequence>
<accession>A0ABR4KGT9</accession>
<protein>
    <submittedName>
        <fullName evidence="1">Uncharacterized protein</fullName>
    </submittedName>
</protein>
<organism evidence="1 2">
    <name type="scientific">Aspergillus pseudoustus</name>
    <dbReference type="NCBI Taxonomy" id="1810923"/>
    <lineage>
        <taxon>Eukaryota</taxon>
        <taxon>Fungi</taxon>
        <taxon>Dikarya</taxon>
        <taxon>Ascomycota</taxon>
        <taxon>Pezizomycotina</taxon>
        <taxon>Eurotiomycetes</taxon>
        <taxon>Eurotiomycetidae</taxon>
        <taxon>Eurotiales</taxon>
        <taxon>Aspergillaceae</taxon>
        <taxon>Aspergillus</taxon>
        <taxon>Aspergillus subgen. Nidulantes</taxon>
    </lineage>
</organism>
<keyword evidence="2" id="KW-1185">Reference proteome</keyword>
<evidence type="ECO:0000313" key="1">
    <source>
        <dbReference type="EMBL" id="KAL2851497.1"/>
    </source>
</evidence>
<comment type="caution">
    <text evidence="1">The sequence shown here is derived from an EMBL/GenBank/DDBJ whole genome shotgun (WGS) entry which is preliminary data.</text>
</comment>
<dbReference type="EMBL" id="JBFXLU010000030">
    <property type="protein sequence ID" value="KAL2851497.1"/>
    <property type="molecule type" value="Genomic_DNA"/>
</dbReference>